<feature type="compositionally biased region" description="Low complexity" evidence="1">
    <location>
        <begin position="62"/>
        <end position="92"/>
    </location>
</feature>
<evidence type="ECO:0000313" key="3">
    <source>
        <dbReference type="Proteomes" id="UP000186922"/>
    </source>
</evidence>
<evidence type="ECO:0000313" key="2">
    <source>
        <dbReference type="EMBL" id="GAU94206.1"/>
    </source>
</evidence>
<accession>A0A1D1UX47</accession>
<dbReference type="EMBL" id="BDGG01000002">
    <property type="protein sequence ID" value="GAU94206.1"/>
    <property type="molecule type" value="Genomic_DNA"/>
</dbReference>
<comment type="caution">
    <text evidence="2">The sequence shown here is derived from an EMBL/GenBank/DDBJ whole genome shotgun (WGS) entry which is preliminary data.</text>
</comment>
<proteinExistence type="predicted"/>
<feature type="region of interest" description="Disordered" evidence="1">
    <location>
        <begin position="59"/>
        <end position="94"/>
    </location>
</feature>
<dbReference type="OrthoDB" id="10668533at2759"/>
<dbReference type="AlphaFoldDB" id="A0A1D1UX47"/>
<dbReference type="Proteomes" id="UP000186922">
    <property type="component" value="Unassembled WGS sequence"/>
</dbReference>
<evidence type="ECO:0000256" key="1">
    <source>
        <dbReference type="SAM" id="MobiDB-lite"/>
    </source>
</evidence>
<organism evidence="2 3">
    <name type="scientific">Ramazzottius varieornatus</name>
    <name type="common">Water bear</name>
    <name type="synonym">Tardigrade</name>
    <dbReference type="NCBI Taxonomy" id="947166"/>
    <lineage>
        <taxon>Eukaryota</taxon>
        <taxon>Metazoa</taxon>
        <taxon>Ecdysozoa</taxon>
        <taxon>Tardigrada</taxon>
        <taxon>Eutardigrada</taxon>
        <taxon>Parachela</taxon>
        <taxon>Hypsibioidea</taxon>
        <taxon>Ramazzottiidae</taxon>
        <taxon>Ramazzottius</taxon>
    </lineage>
</organism>
<feature type="region of interest" description="Disordered" evidence="1">
    <location>
        <begin position="129"/>
        <end position="154"/>
    </location>
</feature>
<gene>
    <name evidence="2" type="primary">RvY_06026-1</name>
    <name evidence="2" type="synonym">RvY_06026.1</name>
    <name evidence="2" type="ORF">RvY_06026</name>
</gene>
<keyword evidence="3" id="KW-1185">Reference proteome</keyword>
<name>A0A1D1UX47_RAMVA</name>
<protein>
    <submittedName>
        <fullName evidence="2">Uncharacterized protein</fullName>
    </submittedName>
</protein>
<sequence>MNCGPRRPYEPSLAELVDNIRRNLESTTFPDVARGFPNPAAQRWAPVFNRNNVPQRLCPFPNNNNFGQINQGGQTPRNAPRSRDSSSASLASMGDNPESLLQAAANRLSRQNMGLNGIMEGEVQRTFDQRFNGPMTPDSPSRGPGLSRQNSRLSFNSSNDDLIARELAAACNFNVYGRGSRTPSEIASEETYELVDAGTDWDQLENDAWTFMNNPPHD</sequence>
<reference evidence="2 3" key="1">
    <citation type="journal article" date="2016" name="Nat. Commun.">
        <title>Extremotolerant tardigrade genome and improved radiotolerance of human cultured cells by tardigrade-unique protein.</title>
        <authorList>
            <person name="Hashimoto T."/>
            <person name="Horikawa D.D."/>
            <person name="Saito Y."/>
            <person name="Kuwahara H."/>
            <person name="Kozuka-Hata H."/>
            <person name="Shin-I T."/>
            <person name="Minakuchi Y."/>
            <person name="Ohishi K."/>
            <person name="Motoyama A."/>
            <person name="Aizu T."/>
            <person name="Enomoto A."/>
            <person name="Kondo K."/>
            <person name="Tanaka S."/>
            <person name="Hara Y."/>
            <person name="Koshikawa S."/>
            <person name="Sagara H."/>
            <person name="Miura T."/>
            <person name="Yokobori S."/>
            <person name="Miyagawa K."/>
            <person name="Suzuki Y."/>
            <person name="Kubo T."/>
            <person name="Oyama M."/>
            <person name="Kohara Y."/>
            <person name="Fujiyama A."/>
            <person name="Arakawa K."/>
            <person name="Katayama T."/>
            <person name="Toyoda A."/>
            <person name="Kunieda T."/>
        </authorList>
    </citation>
    <scope>NUCLEOTIDE SEQUENCE [LARGE SCALE GENOMIC DNA]</scope>
    <source>
        <strain evidence="2 3">YOKOZUNA-1</strain>
    </source>
</reference>